<dbReference type="OrthoDB" id="9971254at2759"/>
<reference evidence="2 3" key="1">
    <citation type="journal article" date="2018" name="Evol. Lett.">
        <title>Horizontal gene cluster transfer increased hallucinogenic mushroom diversity.</title>
        <authorList>
            <person name="Reynolds H.T."/>
            <person name="Vijayakumar V."/>
            <person name="Gluck-Thaler E."/>
            <person name="Korotkin H.B."/>
            <person name="Matheny P.B."/>
            <person name="Slot J.C."/>
        </authorList>
    </citation>
    <scope>NUCLEOTIDE SEQUENCE [LARGE SCALE GENOMIC DNA]</scope>
    <source>
        <strain evidence="2 3">SRW20</strain>
    </source>
</reference>
<name>A0A409VJL5_9AGAR</name>
<gene>
    <name evidence="2" type="ORF">CVT26_011286</name>
</gene>
<dbReference type="InParanoid" id="A0A409VJL5"/>
<feature type="domain" description="DUF5648" evidence="1">
    <location>
        <begin position="85"/>
        <end position="200"/>
    </location>
</feature>
<dbReference type="AlphaFoldDB" id="A0A409VJL5"/>
<organism evidence="2 3">
    <name type="scientific">Gymnopilus dilepis</name>
    <dbReference type="NCBI Taxonomy" id="231916"/>
    <lineage>
        <taxon>Eukaryota</taxon>
        <taxon>Fungi</taxon>
        <taxon>Dikarya</taxon>
        <taxon>Basidiomycota</taxon>
        <taxon>Agaricomycotina</taxon>
        <taxon>Agaricomycetes</taxon>
        <taxon>Agaricomycetidae</taxon>
        <taxon>Agaricales</taxon>
        <taxon>Agaricineae</taxon>
        <taxon>Hymenogastraceae</taxon>
        <taxon>Gymnopilus</taxon>
    </lineage>
</organism>
<keyword evidence="3" id="KW-1185">Reference proteome</keyword>
<comment type="caution">
    <text evidence="2">The sequence shown here is derived from an EMBL/GenBank/DDBJ whole genome shotgun (WGS) entry which is preliminary data.</text>
</comment>
<dbReference type="InterPro" id="IPR043708">
    <property type="entry name" value="DUF5648"/>
</dbReference>
<dbReference type="EMBL" id="NHYE01005631">
    <property type="protein sequence ID" value="PPQ66417.1"/>
    <property type="molecule type" value="Genomic_DNA"/>
</dbReference>
<dbReference type="Pfam" id="PF18885">
    <property type="entry name" value="DUF5648"/>
    <property type="match status" value="1"/>
</dbReference>
<sequence>MTAAGFDLNRRHAPPVFTTSASSSPSFLWSSALIVSVIAAPLLDVSFDSLAIRSKDTCADTSLATTFMQVFYQKGITHALGPRAYTINGITKEGATTDWEFQGDIFVAWNTEQEFTVPLYRFDLGVAQDYMYTTATAVPGYTLGIIIGYVYETQVCGSVPLLGAFNQAETDHYYTTAPNEHSQLIAISGWTDVGVAGYVLPLGTGKLSEVFLMKWTSCSSSFWMLSLNISQIGEYKKRKT</sequence>
<evidence type="ECO:0000313" key="3">
    <source>
        <dbReference type="Proteomes" id="UP000284706"/>
    </source>
</evidence>
<accession>A0A409VJL5</accession>
<evidence type="ECO:0000313" key="2">
    <source>
        <dbReference type="EMBL" id="PPQ66417.1"/>
    </source>
</evidence>
<evidence type="ECO:0000259" key="1">
    <source>
        <dbReference type="Pfam" id="PF18885"/>
    </source>
</evidence>
<protein>
    <recommendedName>
        <fullName evidence="1">DUF5648 domain-containing protein</fullName>
    </recommendedName>
</protein>
<proteinExistence type="predicted"/>
<dbReference type="Proteomes" id="UP000284706">
    <property type="component" value="Unassembled WGS sequence"/>
</dbReference>